<organism evidence="3 4">
    <name type="scientific">Maribacter aquivivus</name>
    <dbReference type="NCBI Taxonomy" id="228958"/>
    <lineage>
        <taxon>Bacteria</taxon>
        <taxon>Pseudomonadati</taxon>
        <taxon>Bacteroidota</taxon>
        <taxon>Flavobacteriia</taxon>
        <taxon>Flavobacteriales</taxon>
        <taxon>Flavobacteriaceae</taxon>
        <taxon>Maribacter</taxon>
    </lineage>
</organism>
<evidence type="ECO:0000313" key="3">
    <source>
        <dbReference type="EMBL" id="SHK32519.1"/>
    </source>
</evidence>
<gene>
    <name evidence="3" type="ORF">SAMN04488007_2753</name>
</gene>
<accession>A0A1M6RJB4</accession>
<keyword evidence="4" id="KW-1185">Reference proteome</keyword>
<reference evidence="4" key="1">
    <citation type="submission" date="2016-11" db="EMBL/GenBank/DDBJ databases">
        <authorList>
            <person name="Varghese N."/>
            <person name="Submissions S."/>
        </authorList>
    </citation>
    <scope>NUCLEOTIDE SEQUENCE [LARGE SCALE GENOMIC DNA]</scope>
    <source>
        <strain evidence="4">DSM 16478</strain>
    </source>
</reference>
<protein>
    <submittedName>
        <fullName evidence="3">Catechol 2,3-dioxygenase</fullName>
    </submittedName>
</protein>
<feature type="domain" description="VOC" evidence="2">
    <location>
        <begin position="7"/>
        <end position="145"/>
    </location>
</feature>
<dbReference type="GO" id="GO:0004493">
    <property type="term" value="F:methylmalonyl-CoA epimerase activity"/>
    <property type="evidence" value="ECO:0007669"/>
    <property type="project" value="TreeGrafter"/>
</dbReference>
<dbReference type="Gene3D" id="3.10.180.10">
    <property type="entry name" value="2,3-Dihydroxybiphenyl 1,2-Dioxygenase, domain 1"/>
    <property type="match status" value="2"/>
</dbReference>
<evidence type="ECO:0000256" key="1">
    <source>
        <dbReference type="ARBA" id="ARBA00022723"/>
    </source>
</evidence>
<dbReference type="OrthoDB" id="9795618at2"/>
<dbReference type="Proteomes" id="UP000184314">
    <property type="component" value="Unassembled WGS sequence"/>
</dbReference>
<evidence type="ECO:0000259" key="2">
    <source>
        <dbReference type="PROSITE" id="PS51819"/>
    </source>
</evidence>
<dbReference type="PROSITE" id="PS51819">
    <property type="entry name" value="VOC"/>
    <property type="match status" value="2"/>
</dbReference>
<dbReference type="InterPro" id="IPR029068">
    <property type="entry name" value="Glyas_Bleomycin-R_OHBP_Dase"/>
</dbReference>
<dbReference type="AlphaFoldDB" id="A0A1M6RJB4"/>
<keyword evidence="3" id="KW-0223">Dioxygenase</keyword>
<dbReference type="Pfam" id="PF00903">
    <property type="entry name" value="Glyoxalase"/>
    <property type="match status" value="1"/>
</dbReference>
<dbReference type="PANTHER" id="PTHR43048">
    <property type="entry name" value="METHYLMALONYL-COA EPIMERASE"/>
    <property type="match status" value="1"/>
</dbReference>
<dbReference type="EMBL" id="FQZX01000002">
    <property type="protein sequence ID" value="SHK32519.1"/>
    <property type="molecule type" value="Genomic_DNA"/>
</dbReference>
<dbReference type="CDD" id="cd06587">
    <property type="entry name" value="VOC"/>
    <property type="match status" value="1"/>
</dbReference>
<sequence length="347" mass="38977">MVEIINGIQQIGIGVLDVKKVFNWYRKHLNFDVLLFEDEAVASLMTKYTNGKAEKREAYLSLNMIGGGGLEIWQFKNRTPTAAINPVKFGDLGIYAMKIRCNNLIAMHSYLRGLKVSDLSDINQSFCPNFYFTDPFGNRVQMVEDHYVFSTQTTKNGGVLGAVIGVSDMETAMKFYSTMLGYTTVAYDTVETSVENSKSTFRSVIISQERKSVGGFGDLLGPTQLELIQVLDRTPVKIFKNRLWGDLGYIHLCFDISGMSSIREKAKLNGHAFTVDSANSFDMGDAAGHFSYMEDPDGTLIELVETHKVPILKSLGLYLNLKNRNPHKTLPKWLVKSLSLHRVKKDR</sequence>
<dbReference type="RefSeq" id="WP_073245045.1">
    <property type="nucleotide sequence ID" value="NZ_FQZX01000002.1"/>
</dbReference>
<proteinExistence type="predicted"/>
<dbReference type="GO" id="GO:0046872">
    <property type="term" value="F:metal ion binding"/>
    <property type="evidence" value="ECO:0007669"/>
    <property type="project" value="UniProtKB-KW"/>
</dbReference>
<evidence type="ECO:0000313" key="4">
    <source>
        <dbReference type="Proteomes" id="UP000184314"/>
    </source>
</evidence>
<dbReference type="STRING" id="228958.SAMN04488007_2753"/>
<name>A0A1M6RJB4_9FLAO</name>
<dbReference type="PANTHER" id="PTHR43048:SF3">
    <property type="entry name" value="METHYLMALONYL-COA EPIMERASE, MITOCHONDRIAL"/>
    <property type="match status" value="1"/>
</dbReference>
<dbReference type="GO" id="GO:0051213">
    <property type="term" value="F:dioxygenase activity"/>
    <property type="evidence" value="ECO:0007669"/>
    <property type="project" value="UniProtKB-KW"/>
</dbReference>
<keyword evidence="3" id="KW-0560">Oxidoreductase</keyword>
<dbReference type="InterPro" id="IPR037523">
    <property type="entry name" value="VOC_core"/>
</dbReference>
<dbReference type="GO" id="GO:0046491">
    <property type="term" value="P:L-methylmalonyl-CoA metabolic process"/>
    <property type="evidence" value="ECO:0007669"/>
    <property type="project" value="TreeGrafter"/>
</dbReference>
<dbReference type="SUPFAM" id="SSF54593">
    <property type="entry name" value="Glyoxalase/Bleomycin resistance protein/Dihydroxybiphenyl dioxygenase"/>
    <property type="match status" value="2"/>
</dbReference>
<feature type="domain" description="VOC" evidence="2">
    <location>
        <begin position="158"/>
        <end position="306"/>
    </location>
</feature>
<dbReference type="InterPro" id="IPR004360">
    <property type="entry name" value="Glyas_Fos-R_dOase_dom"/>
</dbReference>
<keyword evidence="1" id="KW-0479">Metal-binding</keyword>
<dbReference type="InterPro" id="IPR051785">
    <property type="entry name" value="MMCE/EMCE_epimerase"/>
</dbReference>